<reference evidence="5" key="2">
    <citation type="submission" date="2025-09" db="UniProtKB">
        <authorList>
            <consortium name="Ensembl"/>
        </authorList>
    </citation>
    <scope>IDENTIFICATION</scope>
</reference>
<evidence type="ECO:0000313" key="6">
    <source>
        <dbReference type="Proteomes" id="UP000694383"/>
    </source>
</evidence>
<evidence type="ECO:0000313" key="5">
    <source>
        <dbReference type="Ensembl" id="ENSOSIP00000049561.1"/>
    </source>
</evidence>
<dbReference type="Proteomes" id="UP000694383">
    <property type="component" value="Unplaced"/>
</dbReference>
<dbReference type="GeneTree" id="ENSGT00390000006416"/>
<dbReference type="GO" id="GO:0006606">
    <property type="term" value="P:protein import into nucleus"/>
    <property type="evidence" value="ECO:0007669"/>
    <property type="project" value="TreeGrafter"/>
</dbReference>
<keyword evidence="2" id="KW-0863">Zinc-finger</keyword>
<evidence type="ECO:0000256" key="3">
    <source>
        <dbReference type="ARBA" id="ARBA00022833"/>
    </source>
</evidence>
<dbReference type="Pfam" id="PF14768">
    <property type="entry name" value="RPA_interact_C"/>
    <property type="match status" value="1"/>
</dbReference>
<evidence type="ECO:0000259" key="4">
    <source>
        <dbReference type="Pfam" id="PF14768"/>
    </source>
</evidence>
<evidence type="ECO:0000256" key="1">
    <source>
        <dbReference type="ARBA" id="ARBA00022723"/>
    </source>
</evidence>
<proteinExistence type="predicted"/>
<dbReference type="InterPro" id="IPR028159">
    <property type="entry name" value="RPA_interact_C_dom"/>
</dbReference>
<dbReference type="Ensembl" id="ENSOSIT00000052065.1">
    <property type="protein sequence ID" value="ENSOSIP00000049561.1"/>
    <property type="gene ID" value="ENSOSIG00000023204.1"/>
</dbReference>
<dbReference type="AlphaFoldDB" id="A0A8C8A0Z6"/>
<dbReference type="GO" id="GO:0008270">
    <property type="term" value="F:zinc ion binding"/>
    <property type="evidence" value="ECO:0007669"/>
    <property type="project" value="UniProtKB-KW"/>
</dbReference>
<dbReference type="PANTHER" id="PTHR31742:SF1">
    <property type="entry name" value="RPA-INTERACTING PROTEIN"/>
    <property type="match status" value="1"/>
</dbReference>
<reference evidence="5" key="1">
    <citation type="submission" date="2025-08" db="UniProtKB">
        <authorList>
            <consortium name="Ensembl"/>
        </authorList>
    </citation>
    <scope>IDENTIFICATION</scope>
</reference>
<name>A0A8C8A0Z6_9TELE</name>
<dbReference type="GO" id="GO:0016605">
    <property type="term" value="C:PML body"/>
    <property type="evidence" value="ECO:0007669"/>
    <property type="project" value="TreeGrafter"/>
</dbReference>
<sequence>MCRVWTWMSCVNMDVVCEHGCVTCEHGCTVSSDVFLLSPEKSLVEEYERNLQFELQYISSVVEGREEVQIICPVCGMNNLSSSSACISCQCGLYISTQKHSITLEGLQHLLEVRVSEHMEECLYTPVFSVTADSEASSNLMISCQVCDYLSVVL</sequence>
<keyword evidence="6" id="KW-1185">Reference proteome</keyword>
<evidence type="ECO:0000256" key="2">
    <source>
        <dbReference type="ARBA" id="ARBA00022771"/>
    </source>
</evidence>
<keyword evidence="1" id="KW-0479">Metal-binding</keyword>
<keyword evidence="3" id="KW-0862">Zinc</keyword>
<accession>A0A8C8A0Z6</accession>
<feature type="domain" description="RPA-interacting protein C-terminal" evidence="4">
    <location>
        <begin position="71"/>
        <end position="151"/>
    </location>
</feature>
<organism evidence="5 6">
    <name type="scientific">Oryzias sinensis</name>
    <name type="common">Chinese medaka</name>
    <dbReference type="NCBI Taxonomy" id="183150"/>
    <lineage>
        <taxon>Eukaryota</taxon>
        <taxon>Metazoa</taxon>
        <taxon>Chordata</taxon>
        <taxon>Craniata</taxon>
        <taxon>Vertebrata</taxon>
        <taxon>Euteleostomi</taxon>
        <taxon>Actinopterygii</taxon>
        <taxon>Neopterygii</taxon>
        <taxon>Teleostei</taxon>
        <taxon>Neoteleostei</taxon>
        <taxon>Acanthomorphata</taxon>
        <taxon>Ovalentaria</taxon>
        <taxon>Atherinomorphae</taxon>
        <taxon>Beloniformes</taxon>
        <taxon>Adrianichthyidae</taxon>
        <taxon>Oryziinae</taxon>
        <taxon>Oryzias</taxon>
    </lineage>
</organism>
<dbReference type="PANTHER" id="PTHR31742">
    <property type="entry name" value="RPA-INTERACTING PROTEIN RPAIN"/>
    <property type="match status" value="1"/>
</dbReference>
<protein>
    <recommendedName>
        <fullName evidence="4">RPA-interacting protein C-terminal domain-containing protein</fullName>
    </recommendedName>
</protein>
<dbReference type="InterPro" id="IPR028156">
    <property type="entry name" value="RIP"/>
</dbReference>